<keyword evidence="2" id="KW-0808">Transferase</keyword>
<sequence>MQLLYSIQTQQNVQQIIENIQQQNLSNYSIGFIAKRFNDGGVERVTQLLAQQLSKKGMKLLLITDAPQENDYPLPNNVFRIILPFEDEDPISKTRNWDQIQQVIAHQNVQIVNLHRNFKVQLFICQEHWILRNSLTIQTLKRNHIPVIAIDHNFFLYPLCKEEKRLFDFAKVAYPMVDALICLSRVDVQLWKKVGVKNAIYMPNPLTFDLDKVQLSSLETKNIIFIGRFNRRHKQQHLAVQMMKKVLESEPDAILQFIGGGSEEYKEECKQLAHELNISNSIQFIDFQADIETYYKNASVMVMTSSIEGFPMVLAESKSYGVPTVAFELDFCELWQEGITAVPKSDTDAMAMEVVRLLQNQTFRLEKGIQARKSVEKFQTQDTINKWVKLITSIIDGNSVVSQMQDEEEKVTEELAMQIYHKELKFWGQEELRLFD</sequence>
<proteinExistence type="predicted"/>
<dbReference type="InterPro" id="IPR028098">
    <property type="entry name" value="Glyco_trans_4-like_N"/>
</dbReference>
<organism evidence="2">
    <name type="scientific">Hexamita inflata</name>
    <dbReference type="NCBI Taxonomy" id="28002"/>
    <lineage>
        <taxon>Eukaryota</taxon>
        <taxon>Metamonada</taxon>
        <taxon>Diplomonadida</taxon>
        <taxon>Hexamitidae</taxon>
        <taxon>Hexamitinae</taxon>
        <taxon>Hexamita</taxon>
    </lineage>
</organism>
<evidence type="ECO:0000259" key="1">
    <source>
        <dbReference type="Pfam" id="PF13439"/>
    </source>
</evidence>
<reference evidence="2" key="1">
    <citation type="submission" date="2023-06" db="EMBL/GenBank/DDBJ databases">
        <authorList>
            <person name="Kurt Z."/>
        </authorList>
    </citation>
    <scope>NUCLEOTIDE SEQUENCE</scope>
</reference>
<dbReference type="EMBL" id="CATOUU010000790">
    <property type="protein sequence ID" value="CAI9948777.1"/>
    <property type="molecule type" value="Genomic_DNA"/>
</dbReference>
<protein>
    <submittedName>
        <fullName evidence="2">Glycosyl transferases group 1 family protein</fullName>
    </submittedName>
    <submittedName>
        <fullName evidence="3">Glycosyl_transferases group 1 family protein</fullName>
    </submittedName>
</protein>
<dbReference type="Pfam" id="PF13692">
    <property type="entry name" value="Glyco_trans_1_4"/>
    <property type="match status" value="1"/>
</dbReference>
<reference evidence="3 4" key="2">
    <citation type="submission" date="2024-07" db="EMBL/GenBank/DDBJ databases">
        <authorList>
            <person name="Akdeniz Z."/>
        </authorList>
    </citation>
    <scope>NUCLEOTIDE SEQUENCE [LARGE SCALE GENOMIC DNA]</scope>
</reference>
<feature type="domain" description="Glycosyltransferase subfamily 4-like N-terminal" evidence="1">
    <location>
        <begin position="40"/>
        <end position="198"/>
    </location>
</feature>
<dbReference type="Gene3D" id="3.40.50.2000">
    <property type="entry name" value="Glycogen Phosphorylase B"/>
    <property type="match status" value="2"/>
</dbReference>
<dbReference type="Pfam" id="PF13439">
    <property type="entry name" value="Glyco_transf_4"/>
    <property type="match status" value="1"/>
</dbReference>
<keyword evidence="4" id="KW-1185">Reference proteome</keyword>
<gene>
    <name evidence="3" type="ORF">HINF_LOCUS23811</name>
    <name evidence="2" type="ORF">HINF_LOCUS36422</name>
</gene>
<evidence type="ECO:0000313" key="4">
    <source>
        <dbReference type="Proteomes" id="UP001642409"/>
    </source>
</evidence>
<dbReference type="SUPFAM" id="SSF53756">
    <property type="entry name" value="UDP-Glycosyltransferase/glycogen phosphorylase"/>
    <property type="match status" value="1"/>
</dbReference>
<dbReference type="PANTHER" id="PTHR12526">
    <property type="entry name" value="GLYCOSYLTRANSFERASE"/>
    <property type="match status" value="1"/>
</dbReference>
<evidence type="ECO:0000313" key="3">
    <source>
        <dbReference type="EMBL" id="CAL6013482.1"/>
    </source>
</evidence>
<evidence type="ECO:0000313" key="2">
    <source>
        <dbReference type="EMBL" id="CAI9948777.1"/>
    </source>
</evidence>
<accession>A0AA86UF74</accession>
<comment type="caution">
    <text evidence="2">The sequence shown here is derived from an EMBL/GenBank/DDBJ whole genome shotgun (WGS) entry which is preliminary data.</text>
</comment>
<dbReference type="EMBL" id="CAXDID020000068">
    <property type="protein sequence ID" value="CAL6013482.1"/>
    <property type="molecule type" value="Genomic_DNA"/>
</dbReference>
<dbReference type="Proteomes" id="UP001642409">
    <property type="component" value="Unassembled WGS sequence"/>
</dbReference>
<dbReference type="GO" id="GO:0016740">
    <property type="term" value="F:transferase activity"/>
    <property type="evidence" value="ECO:0007669"/>
    <property type="project" value="UniProtKB-KW"/>
</dbReference>
<dbReference type="AlphaFoldDB" id="A0AA86UF74"/>
<name>A0AA86UF74_9EUKA</name>